<dbReference type="FunFam" id="3.30.200.20:FF:000042">
    <property type="entry name" value="Aurora kinase A"/>
    <property type="match status" value="1"/>
</dbReference>
<dbReference type="PROSITE" id="PS00889">
    <property type="entry name" value="CNMP_BINDING_2"/>
    <property type="match status" value="1"/>
</dbReference>
<keyword evidence="9" id="KW-0808">Transferase</keyword>
<dbReference type="InterPro" id="IPR008271">
    <property type="entry name" value="Ser/Thr_kinase_AS"/>
</dbReference>
<evidence type="ECO:0000256" key="4">
    <source>
        <dbReference type="ARBA" id="ARBA00012513"/>
    </source>
</evidence>
<dbReference type="GO" id="GO:0004692">
    <property type="term" value="F:cGMP-dependent protein kinase activity"/>
    <property type="evidence" value="ECO:0007669"/>
    <property type="project" value="UniProtKB-EC"/>
</dbReference>
<keyword evidence="14" id="KW-0460">Magnesium</keyword>
<evidence type="ECO:0000256" key="7">
    <source>
        <dbReference type="ARBA" id="ARBA00022535"/>
    </source>
</evidence>
<dbReference type="EC" id="2.7.11.1" evidence="4"/>
<feature type="domain" description="Cyclic nucleotide-binding" evidence="23">
    <location>
        <begin position="112"/>
        <end position="210"/>
    </location>
</feature>
<evidence type="ECO:0000256" key="8">
    <source>
        <dbReference type="ARBA" id="ARBA00022553"/>
    </source>
</evidence>
<keyword evidence="11 21" id="KW-0547">Nucleotide-binding</keyword>
<evidence type="ECO:0000259" key="23">
    <source>
        <dbReference type="PROSITE" id="PS50042"/>
    </source>
</evidence>
<dbReference type="Gene3D" id="2.60.120.10">
    <property type="entry name" value="Jelly Rolls"/>
    <property type="match status" value="3"/>
</dbReference>
<name>A0A1R2D289_9CILI</name>
<dbReference type="PANTHER" id="PTHR24353">
    <property type="entry name" value="CYCLIC NUCLEOTIDE-DEPENDENT PROTEIN KINASE"/>
    <property type="match status" value="1"/>
</dbReference>
<dbReference type="PROSITE" id="PS50042">
    <property type="entry name" value="CNMP_BINDING_3"/>
    <property type="match status" value="2"/>
</dbReference>
<evidence type="ECO:0000256" key="1">
    <source>
        <dbReference type="ARBA" id="ARBA00001946"/>
    </source>
</evidence>
<keyword evidence="7" id="KW-0140">cGMP</keyword>
<dbReference type="GO" id="GO:0005524">
    <property type="term" value="F:ATP binding"/>
    <property type="evidence" value="ECO:0007669"/>
    <property type="project" value="UniProtKB-UniRule"/>
</dbReference>
<comment type="catalytic activity">
    <reaction evidence="19">
        <text>L-threonyl-[protein] + ATP = O-phospho-L-threonyl-[protein] + ADP + H(+)</text>
        <dbReference type="Rhea" id="RHEA:46608"/>
        <dbReference type="Rhea" id="RHEA-COMP:11060"/>
        <dbReference type="Rhea" id="RHEA-COMP:11605"/>
        <dbReference type="ChEBI" id="CHEBI:15378"/>
        <dbReference type="ChEBI" id="CHEBI:30013"/>
        <dbReference type="ChEBI" id="CHEBI:30616"/>
        <dbReference type="ChEBI" id="CHEBI:61977"/>
        <dbReference type="ChEBI" id="CHEBI:456216"/>
        <dbReference type="EC" id="2.7.11.1"/>
    </reaction>
</comment>
<dbReference type="InterPro" id="IPR018488">
    <property type="entry name" value="cNMP-bd_CS"/>
</dbReference>
<dbReference type="PANTHER" id="PTHR24353:SF37">
    <property type="entry name" value="CAMP-DEPENDENT PROTEIN KINASE CATALYTIC SUBUNIT PRKX"/>
    <property type="match status" value="1"/>
</dbReference>
<proteinExistence type="inferred from homology"/>
<dbReference type="Gene3D" id="3.30.200.20">
    <property type="entry name" value="Phosphorylase Kinase, domain 1"/>
    <property type="match status" value="1"/>
</dbReference>
<dbReference type="PROSITE" id="PS50011">
    <property type="entry name" value="PROTEIN_KINASE_DOM"/>
    <property type="match status" value="1"/>
</dbReference>
<dbReference type="GO" id="GO:0004691">
    <property type="term" value="F:cAMP-dependent protein kinase activity"/>
    <property type="evidence" value="ECO:0007669"/>
    <property type="project" value="TreeGrafter"/>
</dbReference>
<gene>
    <name evidence="25" type="ORF">SteCoe_1306</name>
</gene>
<dbReference type="EMBL" id="MPUH01000013">
    <property type="protein sequence ID" value="OMJ95384.1"/>
    <property type="molecule type" value="Genomic_DNA"/>
</dbReference>
<dbReference type="InterPro" id="IPR011009">
    <property type="entry name" value="Kinase-like_dom_sf"/>
</dbReference>
<dbReference type="SUPFAM" id="SSF56112">
    <property type="entry name" value="Protein kinase-like (PK-like)"/>
    <property type="match status" value="1"/>
</dbReference>
<reference evidence="25 26" key="1">
    <citation type="submission" date="2016-11" db="EMBL/GenBank/DDBJ databases">
        <title>The macronuclear genome of Stentor coeruleus: a giant cell with tiny introns.</title>
        <authorList>
            <person name="Slabodnick M."/>
            <person name="Ruby J.G."/>
            <person name="Reiff S.B."/>
            <person name="Swart E.C."/>
            <person name="Gosai S."/>
            <person name="Prabakaran S."/>
            <person name="Witkowska E."/>
            <person name="Larue G.E."/>
            <person name="Fisher S."/>
            <person name="Freeman R.M."/>
            <person name="Gunawardena J."/>
            <person name="Chu W."/>
            <person name="Stover N.A."/>
            <person name="Gregory B.D."/>
            <person name="Nowacki M."/>
            <person name="Derisi J."/>
            <person name="Roy S.W."/>
            <person name="Marshall W.F."/>
            <person name="Sood P."/>
        </authorList>
    </citation>
    <scope>NUCLEOTIDE SEQUENCE [LARGE SCALE GENOMIC DNA]</scope>
    <source>
        <strain evidence="25">WM001</strain>
    </source>
</reference>
<protein>
    <recommendedName>
        <fullName evidence="16">cGMP-dependent protein kinase</fullName>
        <ecNumber evidence="4">2.7.11.1</ecNumber>
        <ecNumber evidence="3">2.7.11.12</ecNumber>
    </recommendedName>
</protein>
<evidence type="ECO:0000256" key="5">
    <source>
        <dbReference type="ARBA" id="ARBA00022490"/>
    </source>
</evidence>
<dbReference type="Pfam" id="PF00069">
    <property type="entry name" value="Pkinase"/>
    <property type="match status" value="1"/>
</dbReference>
<evidence type="ECO:0000256" key="19">
    <source>
        <dbReference type="ARBA" id="ARBA00047899"/>
    </source>
</evidence>
<dbReference type="SUPFAM" id="SSF51206">
    <property type="entry name" value="cAMP-binding domain-like"/>
    <property type="match status" value="4"/>
</dbReference>
<dbReference type="InterPro" id="IPR018490">
    <property type="entry name" value="cNMP-bd_dom_sf"/>
</dbReference>
<dbReference type="Proteomes" id="UP000187209">
    <property type="component" value="Unassembled WGS sequence"/>
</dbReference>
<feature type="binding site" evidence="21">
    <location>
        <position position="617"/>
    </location>
    <ligand>
        <name>ATP</name>
        <dbReference type="ChEBI" id="CHEBI:30616"/>
    </ligand>
</feature>
<evidence type="ECO:0000256" key="12">
    <source>
        <dbReference type="ARBA" id="ARBA00022777"/>
    </source>
</evidence>
<dbReference type="PROSITE" id="PS00107">
    <property type="entry name" value="PROTEIN_KINASE_ATP"/>
    <property type="match status" value="1"/>
</dbReference>
<sequence length="928" mass="105540">MGSCSNKGVRTKPAILEVKGAEKNGSPVFIEYSENVQRKCSIVDSQGKNLNVKVELPPRSTAKGKYHINVKISRQNSEEKGHHEIESAMITDAQKTKEDILFIKTCLRNHFLFKMMNEEQIDKIIGEMNRFVLSPLRVVFSEAKPGGHFFIIEKGKIEVIAQGAERKILDSGMCIGEDAIMQSSPLYISASTVSQTSLWGLETETYRKILAESLAAVFEENLKSIEAAYLFQYITQQEQESIAKSLQALTFTNNQIIINKSSPDFLCIIKEGSVLCKDKTEICRFFTGDIFLSSDLTIKSYNDIEIHLEEHSTCFFLAYNTLIEILGNSCKNFLNRVRLCFIMRNNKYLKKLSRLQEELLIRSISISDFEAGSVIIPEGTAKQSDLIFILKGILKGKNVKFQDLRTLGEVEIVEGSKDIWLGDVVAEAETVIAFISKTLFEAAIGGKYTECVGNNSKIKLLKNVPFFRALTKDQYNNIIRVLKVKEYTSEQTIFEENDEGDCIFIIKSGMVDIFKSGNYIRSISKNGYFGERSIIFSSPRTATAIAKNQVIVWVLYRADFLSIINEKILSNLIKRSELQDDSIKLQDLTIVKPLGKGLTGNVFLAVHKEKKTLYALKTVQKHLVQKYSIYDAIDLEREILLQLDHVFIMKLVKTFKDSKRVYFLAEYVRGMDLWDVIRDMDVISERKARFFIASLVLVLEDLHEKWIAYRDLKPENVVVDDEGYLKLVDFGNAKFVRSRTYTLLGTPQYMAPEIIKGTGYGILADYWSLGIMMFEILFGYVPFGENEVNPMAVYSKVLEKRIVYPKIPPDTYVKAQALVEQLLSIQPNARHGGSIEALKAHEWFKGYDWDLLLSRQQTPPYVPKVSKIEYDIGKALARNRDIEAAVGEEEVYDENISENENHRWNKVFRKGTQIIRGCVGNTGVGVFD</sequence>
<dbReference type="InterPro" id="IPR014710">
    <property type="entry name" value="RmlC-like_jellyroll"/>
</dbReference>
<dbReference type="PROSITE" id="PS00108">
    <property type="entry name" value="PROTEIN_KINASE_ST"/>
    <property type="match status" value="1"/>
</dbReference>
<dbReference type="InterPro" id="IPR000719">
    <property type="entry name" value="Prot_kinase_dom"/>
</dbReference>
<evidence type="ECO:0000256" key="11">
    <source>
        <dbReference type="ARBA" id="ARBA00022741"/>
    </source>
</evidence>
<keyword evidence="6" id="KW-0723">Serine/threonine-protein kinase</keyword>
<keyword evidence="15" id="KW-0142">cGMP-binding</keyword>
<feature type="domain" description="Protein kinase" evidence="22">
    <location>
        <begin position="588"/>
        <end position="844"/>
    </location>
</feature>
<keyword evidence="5" id="KW-0963">Cytoplasm</keyword>
<evidence type="ECO:0000256" key="13">
    <source>
        <dbReference type="ARBA" id="ARBA00022840"/>
    </source>
</evidence>
<evidence type="ECO:0000256" key="9">
    <source>
        <dbReference type="ARBA" id="ARBA00022679"/>
    </source>
</evidence>
<dbReference type="PROSITE" id="PS51285">
    <property type="entry name" value="AGC_KINASE_CTER"/>
    <property type="match status" value="1"/>
</dbReference>
<comment type="catalytic activity">
    <reaction evidence="17">
        <text>L-threonyl-[protein] + ATP = O-phospho-L-threonyl-[protein] + ADP + H(+)</text>
        <dbReference type="Rhea" id="RHEA:46608"/>
        <dbReference type="Rhea" id="RHEA-COMP:11060"/>
        <dbReference type="Rhea" id="RHEA-COMP:11605"/>
        <dbReference type="ChEBI" id="CHEBI:15378"/>
        <dbReference type="ChEBI" id="CHEBI:30013"/>
        <dbReference type="ChEBI" id="CHEBI:30616"/>
        <dbReference type="ChEBI" id="CHEBI:61977"/>
        <dbReference type="ChEBI" id="CHEBI:456216"/>
        <dbReference type="EC" id="2.7.11.12"/>
    </reaction>
</comment>
<dbReference type="InterPro" id="IPR000595">
    <property type="entry name" value="cNMP-bd_dom"/>
</dbReference>
<dbReference type="InterPro" id="IPR017441">
    <property type="entry name" value="Protein_kinase_ATP_BS"/>
</dbReference>
<organism evidence="25 26">
    <name type="scientific">Stentor coeruleus</name>
    <dbReference type="NCBI Taxonomy" id="5963"/>
    <lineage>
        <taxon>Eukaryota</taxon>
        <taxon>Sar</taxon>
        <taxon>Alveolata</taxon>
        <taxon>Ciliophora</taxon>
        <taxon>Postciliodesmatophora</taxon>
        <taxon>Heterotrichea</taxon>
        <taxon>Heterotrichida</taxon>
        <taxon>Stentoridae</taxon>
        <taxon>Stentor</taxon>
    </lineage>
</organism>
<dbReference type="GO" id="GO:0046872">
    <property type="term" value="F:metal ion binding"/>
    <property type="evidence" value="ECO:0007669"/>
    <property type="project" value="UniProtKB-KW"/>
</dbReference>
<comment type="catalytic activity">
    <reaction evidence="20">
        <text>L-seryl-[protein] + ATP = O-phospho-L-seryl-[protein] + ADP + H(+)</text>
        <dbReference type="Rhea" id="RHEA:17989"/>
        <dbReference type="Rhea" id="RHEA-COMP:9863"/>
        <dbReference type="Rhea" id="RHEA-COMP:11604"/>
        <dbReference type="ChEBI" id="CHEBI:15378"/>
        <dbReference type="ChEBI" id="CHEBI:29999"/>
        <dbReference type="ChEBI" id="CHEBI:30616"/>
        <dbReference type="ChEBI" id="CHEBI:83421"/>
        <dbReference type="ChEBI" id="CHEBI:456216"/>
        <dbReference type="EC" id="2.7.11.1"/>
    </reaction>
</comment>
<keyword evidence="10" id="KW-0479">Metal-binding</keyword>
<dbReference type="FunFam" id="1.10.510.10:FF:000024">
    <property type="entry name" value="Probable serine/threonine-protein kinase cot-1"/>
    <property type="match status" value="1"/>
</dbReference>
<dbReference type="GO" id="GO:0030553">
    <property type="term" value="F:cGMP binding"/>
    <property type="evidence" value="ECO:0007669"/>
    <property type="project" value="UniProtKB-KW"/>
</dbReference>
<evidence type="ECO:0000256" key="6">
    <source>
        <dbReference type="ARBA" id="ARBA00022527"/>
    </source>
</evidence>
<dbReference type="GO" id="GO:0005952">
    <property type="term" value="C:cAMP-dependent protein kinase complex"/>
    <property type="evidence" value="ECO:0007669"/>
    <property type="project" value="TreeGrafter"/>
</dbReference>
<evidence type="ECO:0000256" key="3">
    <source>
        <dbReference type="ARBA" id="ARBA00012428"/>
    </source>
</evidence>
<evidence type="ECO:0000256" key="20">
    <source>
        <dbReference type="ARBA" id="ARBA00048679"/>
    </source>
</evidence>
<evidence type="ECO:0000256" key="21">
    <source>
        <dbReference type="PROSITE-ProRule" id="PRU10141"/>
    </source>
</evidence>
<evidence type="ECO:0000259" key="24">
    <source>
        <dbReference type="PROSITE" id="PS51285"/>
    </source>
</evidence>
<evidence type="ECO:0000313" key="25">
    <source>
        <dbReference type="EMBL" id="OMJ95384.1"/>
    </source>
</evidence>
<evidence type="ECO:0000256" key="14">
    <source>
        <dbReference type="ARBA" id="ARBA00022842"/>
    </source>
</evidence>
<keyword evidence="12" id="KW-0418">Kinase</keyword>
<feature type="domain" description="AGC-kinase C-terminal" evidence="24">
    <location>
        <begin position="845"/>
        <end position="928"/>
    </location>
</feature>
<evidence type="ECO:0000256" key="2">
    <source>
        <dbReference type="ARBA" id="ARBA00006352"/>
    </source>
</evidence>
<comment type="cofactor">
    <cofactor evidence="1">
        <name>Mg(2+)</name>
        <dbReference type="ChEBI" id="CHEBI:18420"/>
    </cofactor>
</comment>
<accession>A0A1R2D289</accession>
<evidence type="ECO:0000313" key="26">
    <source>
        <dbReference type="Proteomes" id="UP000187209"/>
    </source>
</evidence>
<evidence type="ECO:0000256" key="10">
    <source>
        <dbReference type="ARBA" id="ARBA00022723"/>
    </source>
</evidence>
<dbReference type="SMART" id="SM00100">
    <property type="entry name" value="cNMP"/>
    <property type="match status" value="2"/>
</dbReference>
<comment type="similarity">
    <text evidence="2">Belongs to the protein kinase superfamily. AGC Ser/Thr protein kinase family. cGMP subfamily.</text>
</comment>
<feature type="domain" description="Cyclic nucleotide-binding" evidence="23">
    <location>
        <begin position="466"/>
        <end position="564"/>
    </location>
</feature>
<evidence type="ECO:0000259" key="22">
    <source>
        <dbReference type="PROSITE" id="PS50011"/>
    </source>
</evidence>
<dbReference type="Pfam" id="PF00027">
    <property type="entry name" value="cNMP_binding"/>
    <property type="match status" value="2"/>
</dbReference>
<dbReference type="SMART" id="SM00220">
    <property type="entry name" value="S_TKc"/>
    <property type="match status" value="1"/>
</dbReference>
<dbReference type="CDD" id="cd00038">
    <property type="entry name" value="CAP_ED"/>
    <property type="match status" value="2"/>
</dbReference>
<evidence type="ECO:0000256" key="16">
    <source>
        <dbReference type="ARBA" id="ARBA00024113"/>
    </source>
</evidence>
<dbReference type="InterPro" id="IPR000961">
    <property type="entry name" value="AGC-kinase_C"/>
</dbReference>
<evidence type="ECO:0000256" key="17">
    <source>
        <dbReference type="ARBA" id="ARBA00047298"/>
    </source>
</evidence>
<keyword evidence="8" id="KW-0597">Phosphoprotein</keyword>
<comment type="caution">
    <text evidence="25">The sequence shown here is derived from an EMBL/GenBank/DDBJ whole genome shotgun (WGS) entry which is preliminary data.</text>
</comment>
<dbReference type="PRINTS" id="PR00103">
    <property type="entry name" value="CAMPKINASE"/>
</dbReference>
<evidence type="ECO:0000256" key="18">
    <source>
        <dbReference type="ARBA" id="ARBA00047462"/>
    </source>
</evidence>
<dbReference type="GO" id="GO:0007010">
    <property type="term" value="P:cytoskeleton organization"/>
    <property type="evidence" value="ECO:0007669"/>
    <property type="project" value="UniProtKB-ARBA"/>
</dbReference>
<evidence type="ECO:0000256" key="15">
    <source>
        <dbReference type="ARBA" id="ARBA00022992"/>
    </source>
</evidence>
<comment type="catalytic activity">
    <reaction evidence="18">
        <text>L-seryl-[protein] + ATP = O-phospho-L-seryl-[protein] + ADP + H(+)</text>
        <dbReference type="Rhea" id="RHEA:17989"/>
        <dbReference type="Rhea" id="RHEA-COMP:9863"/>
        <dbReference type="Rhea" id="RHEA-COMP:11604"/>
        <dbReference type="ChEBI" id="CHEBI:15378"/>
        <dbReference type="ChEBI" id="CHEBI:29999"/>
        <dbReference type="ChEBI" id="CHEBI:30616"/>
        <dbReference type="ChEBI" id="CHEBI:83421"/>
        <dbReference type="ChEBI" id="CHEBI:456216"/>
        <dbReference type="EC" id="2.7.11.12"/>
    </reaction>
</comment>
<dbReference type="OrthoDB" id="100546at2759"/>
<dbReference type="Gene3D" id="1.10.510.10">
    <property type="entry name" value="Transferase(Phosphotransferase) domain 1"/>
    <property type="match status" value="1"/>
</dbReference>
<dbReference type="EC" id="2.7.11.12" evidence="3"/>
<keyword evidence="13 21" id="KW-0067">ATP-binding</keyword>
<keyword evidence="26" id="KW-1185">Reference proteome</keyword>
<dbReference type="AlphaFoldDB" id="A0A1R2D289"/>